<accession>A0ABW0BEQ7</accession>
<dbReference type="Pfam" id="PF05147">
    <property type="entry name" value="LANC_like"/>
    <property type="match status" value="1"/>
</dbReference>
<evidence type="ECO:0000313" key="1">
    <source>
        <dbReference type="EMBL" id="MFC5175799.1"/>
    </source>
</evidence>
<organism evidence="1 2">
    <name type="scientific">Nocardioides taihuensis</name>
    <dbReference type="NCBI Taxonomy" id="1835606"/>
    <lineage>
        <taxon>Bacteria</taxon>
        <taxon>Bacillati</taxon>
        <taxon>Actinomycetota</taxon>
        <taxon>Actinomycetes</taxon>
        <taxon>Propionibacteriales</taxon>
        <taxon>Nocardioidaceae</taxon>
        <taxon>Nocardioides</taxon>
    </lineage>
</organism>
<comment type="caution">
    <text evidence="1">The sequence shown here is derived from an EMBL/GenBank/DDBJ whole genome shotgun (WGS) entry which is preliminary data.</text>
</comment>
<dbReference type="SMART" id="SM01260">
    <property type="entry name" value="LANC_like"/>
    <property type="match status" value="1"/>
</dbReference>
<gene>
    <name evidence="1" type="ORF">ACFPGP_03885</name>
</gene>
<dbReference type="EMBL" id="JBHSKD010000004">
    <property type="protein sequence ID" value="MFC5175799.1"/>
    <property type="molecule type" value="Genomic_DNA"/>
</dbReference>
<reference evidence="2" key="1">
    <citation type="journal article" date="2019" name="Int. J. Syst. Evol. Microbiol.">
        <title>The Global Catalogue of Microorganisms (GCM) 10K type strain sequencing project: providing services to taxonomists for standard genome sequencing and annotation.</title>
        <authorList>
            <consortium name="The Broad Institute Genomics Platform"/>
            <consortium name="The Broad Institute Genome Sequencing Center for Infectious Disease"/>
            <person name="Wu L."/>
            <person name="Ma J."/>
        </authorList>
    </citation>
    <scope>NUCLEOTIDE SEQUENCE [LARGE SCALE GENOMIC DNA]</scope>
    <source>
        <strain evidence="2">DFY41</strain>
    </source>
</reference>
<name>A0ABW0BEQ7_9ACTN</name>
<dbReference type="InterPro" id="IPR012341">
    <property type="entry name" value="6hp_glycosidase-like_sf"/>
</dbReference>
<protein>
    <submittedName>
        <fullName evidence="1">Lanthionine synthetase LanC family protein</fullName>
    </submittedName>
</protein>
<dbReference type="Gene3D" id="1.50.10.10">
    <property type="match status" value="1"/>
</dbReference>
<keyword evidence="2" id="KW-1185">Reference proteome</keyword>
<dbReference type="RefSeq" id="WP_378587141.1">
    <property type="nucleotide sequence ID" value="NZ_JBHSKD010000004.1"/>
</dbReference>
<sequence length="446" mass="47921">MEERGAEYRRLGEAGWRWVLDQVQWDGEGPWIPQNGGSSEPPEFRDEMHSGTAGLAYVLAEVALGRAWTDEEARLAAALADRFEHLAATQTEPSYFVGLVSTLGAQVALGHDPGPSADRLVALATPEGWPQQLVGEPRLRDGAVLNDATLGNAGVLLGALWAGRPDLAAIAADALLEAAEPTDHGLMWHLAPAAERRETSFAMPNFSHGTAGVAAALALAGVALDRTELVDAAVRGAQEVIALGSPEVEGLAVPHVVPEPPGYDEDELAWGWCHGPSGTSVLFAALERAGVDHVAGRTPEQWYGECLRAVRASGIPERRHPGFWDNDGRCCGTAGVADTFLDAWQRGGRREDLDFALVLADAIVEHAVVDGDRACWRFVEHRNEDPLLPPGVGWYQGAAGIAAYLLRLGRVLDEGRTAPALVRMENWWVVPETVREVGVSRPRRQG</sequence>
<dbReference type="CDD" id="cd04434">
    <property type="entry name" value="LanC_like"/>
    <property type="match status" value="1"/>
</dbReference>
<dbReference type="SUPFAM" id="SSF158745">
    <property type="entry name" value="LanC-like"/>
    <property type="match status" value="1"/>
</dbReference>
<dbReference type="PRINTS" id="PR01950">
    <property type="entry name" value="LANCSUPER"/>
</dbReference>
<proteinExistence type="predicted"/>
<evidence type="ECO:0000313" key="2">
    <source>
        <dbReference type="Proteomes" id="UP001596087"/>
    </source>
</evidence>
<dbReference type="Proteomes" id="UP001596087">
    <property type="component" value="Unassembled WGS sequence"/>
</dbReference>
<dbReference type="InterPro" id="IPR007822">
    <property type="entry name" value="LANC-like"/>
</dbReference>